<evidence type="ECO:0000313" key="3">
    <source>
        <dbReference type="Proteomes" id="UP000186922"/>
    </source>
</evidence>
<proteinExistence type="predicted"/>
<feature type="region of interest" description="Disordered" evidence="1">
    <location>
        <begin position="70"/>
        <end position="95"/>
    </location>
</feature>
<protein>
    <submittedName>
        <fullName evidence="2">Uncharacterized protein</fullName>
    </submittedName>
</protein>
<organism evidence="2 3">
    <name type="scientific">Ramazzottius varieornatus</name>
    <name type="common">Water bear</name>
    <name type="synonym">Tardigrade</name>
    <dbReference type="NCBI Taxonomy" id="947166"/>
    <lineage>
        <taxon>Eukaryota</taxon>
        <taxon>Metazoa</taxon>
        <taxon>Ecdysozoa</taxon>
        <taxon>Tardigrada</taxon>
        <taxon>Eutardigrada</taxon>
        <taxon>Parachela</taxon>
        <taxon>Hypsibioidea</taxon>
        <taxon>Ramazzottiidae</taxon>
        <taxon>Ramazzottius</taxon>
    </lineage>
</organism>
<comment type="caution">
    <text evidence="2">The sequence shown here is derived from an EMBL/GenBank/DDBJ whole genome shotgun (WGS) entry which is preliminary data.</text>
</comment>
<evidence type="ECO:0000313" key="2">
    <source>
        <dbReference type="EMBL" id="GAU87146.1"/>
    </source>
</evidence>
<gene>
    <name evidence="2" type="primary">RvY_00040-1</name>
    <name evidence="2" type="synonym">RvY_00040.1</name>
    <name evidence="2" type="ORF">RvY_00040</name>
</gene>
<name>A0A1D1UBT1_RAMVA</name>
<accession>A0A1D1UBT1</accession>
<reference evidence="2 3" key="1">
    <citation type="journal article" date="2016" name="Nat. Commun.">
        <title>Extremotolerant tardigrade genome and improved radiotolerance of human cultured cells by tardigrade-unique protein.</title>
        <authorList>
            <person name="Hashimoto T."/>
            <person name="Horikawa D.D."/>
            <person name="Saito Y."/>
            <person name="Kuwahara H."/>
            <person name="Kozuka-Hata H."/>
            <person name="Shin-I T."/>
            <person name="Minakuchi Y."/>
            <person name="Ohishi K."/>
            <person name="Motoyama A."/>
            <person name="Aizu T."/>
            <person name="Enomoto A."/>
            <person name="Kondo K."/>
            <person name="Tanaka S."/>
            <person name="Hara Y."/>
            <person name="Koshikawa S."/>
            <person name="Sagara H."/>
            <person name="Miura T."/>
            <person name="Yokobori S."/>
            <person name="Miyagawa K."/>
            <person name="Suzuki Y."/>
            <person name="Kubo T."/>
            <person name="Oyama M."/>
            <person name="Kohara Y."/>
            <person name="Fujiyama A."/>
            <person name="Arakawa K."/>
            <person name="Katayama T."/>
            <person name="Toyoda A."/>
            <person name="Kunieda T."/>
        </authorList>
    </citation>
    <scope>NUCLEOTIDE SEQUENCE [LARGE SCALE GENOMIC DNA]</scope>
    <source>
        <strain evidence="2 3">YOKOZUNA-1</strain>
    </source>
</reference>
<keyword evidence="3" id="KW-1185">Reference proteome</keyword>
<evidence type="ECO:0000256" key="1">
    <source>
        <dbReference type="SAM" id="MobiDB-lite"/>
    </source>
</evidence>
<dbReference type="AlphaFoldDB" id="A0A1D1UBT1"/>
<dbReference type="EMBL" id="BDGG01000001">
    <property type="protein sequence ID" value="GAU87146.1"/>
    <property type="molecule type" value="Genomic_DNA"/>
</dbReference>
<dbReference type="Proteomes" id="UP000186922">
    <property type="component" value="Unassembled WGS sequence"/>
</dbReference>
<sequence length="95" mass="10637">MEVLPLEVISCLNTVLREAAITGNHNIPSERSYFSENHNAFTSDSLFYGKGSLHEFMAKLLGLPPNFTADSDRPTAQTTHVRLQEPQGLHQELQQ</sequence>